<dbReference type="InterPro" id="IPR015943">
    <property type="entry name" value="WD40/YVTN_repeat-like_dom_sf"/>
</dbReference>
<proteinExistence type="predicted"/>
<dbReference type="InterPro" id="IPR001680">
    <property type="entry name" value="WD40_rpt"/>
</dbReference>
<dbReference type="GO" id="GO:0005737">
    <property type="term" value="C:cytoplasm"/>
    <property type="evidence" value="ECO:0007669"/>
    <property type="project" value="TreeGrafter"/>
</dbReference>
<dbReference type="Pfam" id="PF23753">
    <property type="entry name" value="TPR_WDR11"/>
    <property type="match status" value="1"/>
</dbReference>
<dbReference type="WBParaSite" id="TREG1_102530.1">
    <property type="protein sequence ID" value="TREG1_102530.1"/>
    <property type="gene ID" value="TREG1_102530"/>
</dbReference>
<dbReference type="Proteomes" id="UP000050795">
    <property type="component" value="Unassembled WGS sequence"/>
</dbReference>
<dbReference type="InterPro" id="IPR036322">
    <property type="entry name" value="WD40_repeat_dom_sf"/>
</dbReference>
<keyword evidence="3" id="KW-1185">Reference proteome</keyword>
<organism evidence="3 4">
    <name type="scientific">Trichobilharzia regenti</name>
    <name type="common">Nasal bird schistosome</name>
    <dbReference type="NCBI Taxonomy" id="157069"/>
    <lineage>
        <taxon>Eukaryota</taxon>
        <taxon>Metazoa</taxon>
        <taxon>Spiralia</taxon>
        <taxon>Lophotrochozoa</taxon>
        <taxon>Platyhelminthes</taxon>
        <taxon>Trematoda</taxon>
        <taxon>Digenea</taxon>
        <taxon>Strigeidida</taxon>
        <taxon>Schistosomatoidea</taxon>
        <taxon>Schistosomatidae</taxon>
        <taxon>Trichobilharzia</taxon>
    </lineage>
</organism>
<feature type="domain" description="WDR11 TPR" evidence="2">
    <location>
        <begin position="1157"/>
        <end position="1334"/>
    </location>
</feature>
<reference evidence="3" key="1">
    <citation type="submission" date="2022-06" db="EMBL/GenBank/DDBJ databases">
        <authorList>
            <person name="Berger JAMES D."/>
            <person name="Berger JAMES D."/>
        </authorList>
    </citation>
    <scope>NUCLEOTIDE SEQUENCE [LARGE SCALE GENOMIC DNA]</scope>
</reference>
<dbReference type="PANTHER" id="PTHR14593">
    <property type="entry name" value="WD REPEAT-CONTAINING PROTEIN 11"/>
    <property type="match status" value="1"/>
</dbReference>
<name>A0AA85IRA4_TRIRE</name>
<dbReference type="PANTHER" id="PTHR14593:SF5">
    <property type="entry name" value="WD REPEAT-CONTAINING PROTEIN 11"/>
    <property type="match status" value="1"/>
</dbReference>
<dbReference type="SUPFAM" id="SSF50978">
    <property type="entry name" value="WD40 repeat-like"/>
    <property type="match status" value="2"/>
</dbReference>
<evidence type="ECO:0000313" key="4">
    <source>
        <dbReference type="WBParaSite" id="TREG1_102530.1"/>
    </source>
</evidence>
<evidence type="ECO:0000313" key="3">
    <source>
        <dbReference type="Proteomes" id="UP000050795"/>
    </source>
</evidence>
<dbReference type="Gene3D" id="2.130.10.10">
    <property type="entry name" value="YVTN repeat-like/Quinoprotein amine dehydrogenase"/>
    <property type="match status" value="2"/>
</dbReference>
<dbReference type="InterPro" id="IPR039694">
    <property type="entry name" value="WDR11"/>
</dbReference>
<dbReference type="InterPro" id="IPR057854">
    <property type="entry name" value="TPR_WDR11"/>
</dbReference>
<evidence type="ECO:0000259" key="2">
    <source>
        <dbReference type="Pfam" id="PF23753"/>
    </source>
</evidence>
<evidence type="ECO:0000259" key="1">
    <source>
        <dbReference type="Pfam" id="PF23751"/>
    </source>
</evidence>
<protein>
    <submittedName>
        <fullName evidence="4">Uncharacterized protein</fullName>
    </submittedName>
</protein>
<feature type="domain" description="WDR11 first beta-propeller" evidence="1">
    <location>
        <begin position="15"/>
        <end position="318"/>
    </location>
</feature>
<dbReference type="InterPro" id="IPR057852">
    <property type="entry name" value="Beta-prop_WDR11_1st"/>
</dbReference>
<dbReference type="SMART" id="SM00320">
    <property type="entry name" value="WD40"/>
    <property type="match status" value="5"/>
</dbReference>
<accession>A0AA85IRA4</accession>
<reference evidence="4" key="2">
    <citation type="submission" date="2023-11" db="UniProtKB">
        <authorList>
            <consortium name="WormBaseParasite"/>
        </authorList>
    </citation>
    <scope>IDENTIFICATION</scope>
</reference>
<sequence>MRPRVLSVGVSSDAFLAIDYGWKGLVALSSFTNILIIDPYSCKSIQSLQGHCANVINVQWAPENYYHDDKSPFQLRLASVDSSGVIIVWDAFTATATSEFREADSSVLDMMWLPNQWVSRDLLGVLHSHAIFIIWNTQTQTQLWKYTFDDSIASFSLDLFSASKIVFYSREHFVVENFSVTLCSFGKARRQSIHGTAFHTETDCQGTGTGVTSVKSAISGWISSMGISERTWDTSSDKGGTTPKKICLQVTYHGYNKDCVLFVFKREIVFVNLAVIHPLGVISLDRSRPSFSRVYSCTQRDVIICLHENGNLSVYARRGLALAMDFYAHSSNMIQKTCKETYELDNSSCSYVLVATAASSRRPKQAYPVNFTVDRLNEVTIAVASVDGRMQFWQLRSIRKSFVENEEQKPVWSLSDLIPHESMENKRPIKLYLELNSLYTPNRSEPTLCRVCPPNLIKTGTIDSICGPLVAVGNTNGDVQIWDISSTLLWREYHVLPVAIKGIEWITIPLTIYRDCHKNDNSLTSRTNEYSLGLIVYGWQPKDGHQSSLTENTSNKTNAMGKNFVITVDLLTGYMRVFRDASCEKMNKSGSGMGTGGSLGQLLSGLNDQDRSLEGPVDIIRVSYTRQYVGIIVRKGPVEIWNLCNSSLLTKLSLLPDVTAVALDWCHSPYKERGRRDSQKSLKSGDYMHTKELSRNRESCIMCTSDGSIRLIAVNKDSVDSTSVSNTILSGLPAVSLNRINTVAWFSDLVAFGTSDGFVAVRDLHGKRTLFRTTIPTSQSNYLDQAIGTLNEQYFDPDIMLDTSLCSVLPSIRHLCFTPGFSSLTHLLSLQFDSVCVWEPRQMLLLCMIEFTGSVHHSLVSADWVSIVSKPSDKALCILLSRDGALRLVQAGQANYEMTVVGHHNHLANSGGSITRGTTLHDPISKFYIKSALPDRPEIQDPVLIPSLLPPITALNIRHLLQNQPWCDKVRTVPTVMDSDPLIDITSDCEPKSSNAESPNFDLLNQKQASYHSSEITDVPAINLHAPRCSVLAPGFAKIQNAVNIFLYGMKTRRKLVTSFMNPSSTTIIERCLWTAQLFSDVYEVKFWRLVANRLLYKKSVNSFTNSPSDKELWSRYFLDLSWDFLADCRLYRQNVENYTSLMEKSHYSSIETMVCVDTLLMIGQPDRAVNLLLETPVDSNLYSLNMHRACLLAANATRKSCLSGPSIDQSVEDTYLSTVKLVATNLLSNGRINEGIGLLCLIGLQIDACRYLESFDQWDRAIWLAKCTLSNGEHDKVLRRWASYLSSSQVHRKDLAVLVYLYLEDHNAVLKSLSSLNQYQLAARYLEACYELGVLKPTKETDSLYSSIFMEFGSILTKLGHHEAATYYCNLAGKVGDALREEIDFLSS</sequence>
<dbReference type="Pfam" id="PF23751">
    <property type="entry name" value="Beta-prop_WDR11_1st"/>
    <property type="match status" value="1"/>
</dbReference>